<dbReference type="Gene3D" id="3.30.470.20">
    <property type="entry name" value="ATP-grasp fold, B domain"/>
    <property type="match status" value="1"/>
</dbReference>
<dbReference type="PANTHER" id="PTHR43585">
    <property type="entry name" value="FUMIPYRROLE BIOSYNTHESIS PROTEIN C"/>
    <property type="match status" value="1"/>
</dbReference>
<dbReference type="InterPro" id="IPR052032">
    <property type="entry name" value="ATP-dep_AA_Ligase"/>
</dbReference>
<protein>
    <submittedName>
        <fullName evidence="6">ATP-grasp domain-containing protein</fullName>
    </submittedName>
</protein>
<dbReference type="InterPro" id="IPR011761">
    <property type="entry name" value="ATP-grasp"/>
</dbReference>
<dbReference type="InterPro" id="IPR005479">
    <property type="entry name" value="CPAse_ATP-bd"/>
</dbReference>
<dbReference type="Pfam" id="PF13535">
    <property type="entry name" value="ATP-grasp_4"/>
    <property type="match status" value="1"/>
</dbReference>
<dbReference type="PANTHER" id="PTHR43585:SF2">
    <property type="entry name" value="ATP-GRASP ENZYME FSQD"/>
    <property type="match status" value="1"/>
</dbReference>
<evidence type="ECO:0000259" key="5">
    <source>
        <dbReference type="PROSITE" id="PS50975"/>
    </source>
</evidence>
<keyword evidence="2 4" id="KW-0547">Nucleotide-binding</keyword>
<reference evidence="6 7" key="1">
    <citation type="submission" date="2021-04" db="EMBL/GenBank/DDBJ databases">
        <title>Whole-genome sequencing of Saccharopolyspora endophytica KCTC 19397.</title>
        <authorList>
            <person name="Ay H."/>
            <person name="Saygin H."/>
            <person name="Sahin N."/>
        </authorList>
    </citation>
    <scope>NUCLEOTIDE SEQUENCE [LARGE SCALE GENOMIC DNA]</scope>
    <source>
        <strain evidence="6 7">KCTC 19397</strain>
    </source>
</reference>
<gene>
    <name evidence="6" type="ORF">KBO27_27665</name>
</gene>
<dbReference type="Proteomes" id="UP000674084">
    <property type="component" value="Unassembled WGS sequence"/>
</dbReference>
<dbReference type="PROSITE" id="PS00867">
    <property type="entry name" value="CPSASE_2"/>
    <property type="match status" value="1"/>
</dbReference>
<dbReference type="SUPFAM" id="SSF56059">
    <property type="entry name" value="Glutathione synthetase ATP-binding domain-like"/>
    <property type="match status" value="1"/>
</dbReference>
<proteinExistence type="predicted"/>
<keyword evidence="1" id="KW-0436">Ligase</keyword>
<comment type="caution">
    <text evidence="6">The sequence shown here is derived from an EMBL/GenBank/DDBJ whole genome shotgun (WGS) entry which is preliminary data.</text>
</comment>
<evidence type="ECO:0000256" key="3">
    <source>
        <dbReference type="ARBA" id="ARBA00022840"/>
    </source>
</evidence>
<evidence type="ECO:0000256" key="4">
    <source>
        <dbReference type="PROSITE-ProRule" id="PRU00409"/>
    </source>
</evidence>
<feature type="domain" description="ATP-grasp" evidence="5">
    <location>
        <begin position="139"/>
        <end position="353"/>
    </location>
</feature>
<evidence type="ECO:0000313" key="6">
    <source>
        <dbReference type="EMBL" id="MBQ0927731.1"/>
    </source>
</evidence>
<evidence type="ECO:0000256" key="2">
    <source>
        <dbReference type="ARBA" id="ARBA00022741"/>
    </source>
</evidence>
<keyword evidence="3 4" id="KW-0067">ATP-binding</keyword>
<name>A0ABS5DN59_9PSEU</name>
<dbReference type="PROSITE" id="PS50975">
    <property type="entry name" value="ATP_GRASP"/>
    <property type="match status" value="1"/>
</dbReference>
<organism evidence="6 7">
    <name type="scientific">Saccharopolyspora endophytica</name>
    <dbReference type="NCBI Taxonomy" id="543886"/>
    <lineage>
        <taxon>Bacteria</taxon>
        <taxon>Bacillati</taxon>
        <taxon>Actinomycetota</taxon>
        <taxon>Actinomycetes</taxon>
        <taxon>Pseudonocardiales</taxon>
        <taxon>Pseudonocardiaceae</taxon>
        <taxon>Saccharopolyspora</taxon>
    </lineage>
</organism>
<evidence type="ECO:0000313" key="7">
    <source>
        <dbReference type="Proteomes" id="UP000674084"/>
    </source>
</evidence>
<keyword evidence="7" id="KW-1185">Reference proteome</keyword>
<dbReference type="EMBL" id="JAGPXE010000014">
    <property type="protein sequence ID" value="MBQ0927731.1"/>
    <property type="molecule type" value="Genomic_DNA"/>
</dbReference>
<accession>A0ABS5DN59</accession>
<sequence>MTSSTSVGPRRPAEYPALLRVQPPSGRGTRGGVTKRPKNVFLLGPDERNLALMRELQHLAPYRFHALLDKEQLMYGDIGLEELLEKAQQRLDDFSEPIDAIVGYWDFPVSSMVPVLATDNGLPGPSLESVVKCEHKYWSRLVQREVTDAHPGFAIVDLDDPQTPPGMRFPMWLKPVKSFSSDLAFKADDEDQLRAAAAEIRDGIGRIGRAFDFLLSKLELPPAIEEAGGMACLAEEAVRGEQLTTEGYVHGGRAHVHGVVDSLCYPDSSSFLRYQYPSQAPEEVQERIIEISREVIEHMGLNDSTFNIEFFWDTDTDAVNILEINPRLSQSHAPLFELVDGMPNHQAMVQLAVGEEPTMPSREGPHRIAAKWFHRVFDDAVVNSTPSDDDLARLAEELPGATVDIIAERGARLSDLPAQDSYSYELFAVYLGAADEDELRAKFDRCVQLLPFDLT</sequence>
<evidence type="ECO:0000256" key="1">
    <source>
        <dbReference type="ARBA" id="ARBA00022598"/>
    </source>
</evidence>